<evidence type="ECO:0000313" key="1">
    <source>
        <dbReference type="EMBL" id="MBD0822425.1"/>
    </source>
</evidence>
<protein>
    <submittedName>
        <fullName evidence="1">Uncharacterized protein</fullName>
    </submittedName>
</protein>
<keyword evidence="2" id="KW-1185">Reference proteome</keyword>
<gene>
    <name evidence="1" type="ORF">ICJ85_00170</name>
</gene>
<dbReference type="AlphaFoldDB" id="A0A8J6PN00"/>
<reference evidence="1 2" key="1">
    <citation type="journal article" date="2018" name="J. Microbiol.">
        <title>Aestuariibaculum marinum sp. nov., a marine bacterium isolated from seawater in South Korea.</title>
        <authorList>
            <person name="Choi J."/>
            <person name="Lee D."/>
            <person name="Jang J.H."/>
            <person name="Cha S."/>
            <person name="Seo T."/>
        </authorList>
    </citation>
    <scope>NUCLEOTIDE SEQUENCE [LARGE SCALE GENOMIC DNA]</scope>
    <source>
        <strain evidence="1 2">IP7</strain>
    </source>
</reference>
<name>A0A8J6PN00_9FLAO</name>
<evidence type="ECO:0000313" key="2">
    <source>
        <dbReference type="Proteomes" id="UP000621516"/>
    </source>
</evidence>
<dbReference type="Proteomes" id="UP000621516">
    <property type="component" value="Unassembled WGS sequence"/>
</dbReference>
<proteinExistence type="predicted"/>
<sequence>MLFITTHKDHEITRQINDLVGKPFSFWTSLKLKGIGSKRMIIEDTSPNFDSILNQVSDLNYANIELRPQGILVHITKGLNRFVWVIPYFKLSIYKTNGLSIHANGSFIRFRKSKTFNENRAFFNKLLNLKLEFTKRYNFNIN</sequence>
<dbReference type="EMBL" id="JACVXD010000001">
    <property type="protein sequence ID" value="MBD0822425.1"/>
    <property type="molecule type" value="Genomic_DNA"/>
</dbReference>
<accession>A0A8J6PN00</accession>
<comment type="caution">
    <text evidence="1">The sequence shown here is derived from an EMBL/GenBank/DDBJ whole genome shotgun (WGS) entry which is preliminary data.</text>
</comment>
<organism evidence="1 2">
    <name type="scientific">Aestuariibaculum marinum</name>
    <dbReference type="NCBI Taxonomy" id="2683592"/>
    <lineage>
        <taxon>Bacteria</taxon>
        <taxon>Pseudomonadati</taxon>
        <taxon>Bacteroidota</taxon>
        <taxon>Flavobacteriia</taxon>
        <taxon>Flavobacteriales</taxon>
        <taxon>Flavobacteriaceae</taxon>
    </lineage>
</organism>